<proteinExistence type="predicted"/>
<feature type="domain" description="Response regulatory" evidence="2">
    <location>
        <begin position="69"/>
        <end position="185"/>
    </location>
</feature>
<dbReference type="PANTHER" id="PTHR45566:SF2">
    <property type="entry name" value="NARL SUBFAMILY"/>
    <property type="match status" value="1"/>
</dbReference>
<dbReference type="InterPro" id="IPR011006">
    <property type="entry name" value="CheY-like_superfamily"/>
</dbReference>
<sequence>MCCRCGLLAVSVDDDDNGFRAHPADGVGLASMRVRVTRVIATRWEHEHQFLGGRGLSRLGGFPVNKPVRLIIADDHTMFLHGLAAALAAGTELTVVGHARDGPSLMLLVERERPDVVLTDLDMPAVDGTSAIFGITGAYPDIPVLVLSMHSGDEQVLGAIRAGACGYLLKGAGRDEIVQAVLVVAAGGTVFGSVVGRRFGGQSRPLLH</sequence>
<dbReference type="Gene3D" id="3.40.50.2300">
    <property type="match status" value="1"/>
</dbReference>
<comment type="caution">
    <text evidence="3">The sequence shown here is derived from an EMBL/GenBank/DDBJ whole genome shotgun (WGS) entry which is preliminary data.</text>
</comment>
<evidence type="ECO:0000256" key="1">
    <source>
        <dbReference type="PROSITE-ProRule" id="PRU00169"/>
    </source>
</evidence>
<reference evidence="3 4" key="1">
    <citation type="submission" date="2018-05" db="EMBL/GenBank/DDBJ databases">
        <title>Genetic diversity of glacier-inhabiting Cryobacterium bacteria in China and description of Cryobacterium mengkeensis sp. nov. and Arthrobacter glacialis sp. nov.</title>
        <authorList>
            <person name="Liu Q."/>
            <person name="Xin Y.-H."/>
        </authorList>
    </citation>
    <scope>NUCLEOTIDE SEQUENCE [LARGE SCALE GENOMIC DNA]</scope>
    <source>
        <strain evidence="3 4">GP3</strain>
    </source>
</reference>
<dbReference type="SMART" id="SM00448">
    <property type="entry name" value="REC"/>
    <property type="match status" value="1"/>
</dbReference>
<dbReference type="AlphaFoldDB" id="A0A2V3DT05"/>
<dbReference type="Proteomes" id="UP000246303">
    <property type="component" value="Unassembled WGS sequence"/>
</dbReference>
<evidence type="ECO:0000313" key="3">
    <source>
        <dbReference type="EMBL" id="PXA65405.1"/>
    </source>
</evidence>
<organism evidence="3 4">
    <name type="scientific">Arthrobacter psychrochitiniphilus</name>
    <dbReference type="NCBI Taxonomy" id="291045"/>
    <lineage>
        <taxon>Bacteria</taxon>
        <taxon>Bacillati</taxon>
        <taxon>Actinomycetota</taxon>
        <taxon>Actinomycetes</taxon>
        <taxon>Micrococcales</taxon>
        <taxon>Micrococcaceae</taxon>
        <taxon>Arthrobacter</taxon>
    </lineage>
</organism>
<gene>
    <name evidence="3" type="ORF">CVS29_09040</name>
</gene>
<dbReference type="CDD" id="cd17535">
    <property type="entry name" value="REC_NarL-like"/>
    <property type="match status" value="1"/>
</dbReference>
<dbReference type="PROSITE" id="PS50110">
    <property type="entry name" value="RESPONSE_REGULATORY"/>
    <property type="match status" value="1"/>
</dbReference>
<feature type="modified residue" description="4-aspartylphosphate" evidence="1">
    <location>
        <position position="120"/>
    </location>
</feature>
<dbReference type="SUPFAM" id="SSF52172">
    <property type="entry name" value="CheY-like"/>
    <property type="match status" value="1"/>
</dbReference>
<dbReference type="PANTHER" id="PTHR45566">
    <property type="entry name" value="HTH-TYPE TRANSCRIPTIONAL REGULATOR YHJB-RELATED"/>
    <property type="match status" value="1"/>
</dbReference>
<keyword evidence="4" id="KW-1185">Reference proteome</keyword>
<dbReference type="InterPro" id="IPR058245">
    <property type="entry name" value="NreC/VraR/RcsB-like_REC"/>
</dbReference>
<accession>A0A2V3DT05</accession>
<evidence type="ECO:0000313" key="4">
    <source>
        <dbReference type="Proteomes" id="UP000246303"/>
    </source>
</evidence>
<dbReference type="InterPro" id="IPR051015">
    <property type="entry name" value="EvgA-like"/>
</dbReference>
<evidence type="ECO:0000259" key="2">
    <source>
        <dbReference type="PROSITE" id="PS50110"/>
    </source>
</evidence>
<keyword evidence="1" id="KW-0597">Phosphoprotein</keyword>
<dbReference type="GO" id="GO:0000160">
    <property type="term" value="P:phosphorelay signal transduction system"/>
    <property type="evidence" value="ECO:0007669"/>
    <property type="project" value="InterPro"/>
</dbReference>
<name>A0A2V3DT05_9MICC</name>
<dbReference type="Pfam" id="PF00072">
    <property type="entry name" value="Response_reg"/>
    <property type="match status" value="1"/>
</dbReference>
<dbReference type="InterPro" id="IPR001789">
    <property type="entry name" value="Sig_transdc_resp-reg_receiver"/>
</dbReference>
<dbReference type="EMBL" id="QHLZ01000005">
    <property type="protein sequence ID" value="PXA65405.1"/>
    <property type="molecule type" value="Genomic_DNA"/>
</dbReference>
<protein>
    <recommendedName>
        <fullName evidence="2">Response regulatory domain-containing protein</fullName>
    </recommendedName>
</protein>